<keyword evidence="2" id="KW-1185">Reference proteome</keyword>
<protein>
    <submittedName>
        <fullName evidence="1">Uncharacterized protein</fullName>
    </submittedName>
</protein>
<name>A0A9Q1D296_CONCO</name>
<comment type="caution">
    <text evidence="1">The sequence shown here is derived from an EMBL/GenBank/DDBJ whole genome shotgun (WGS) entry which is preliminary data.</text>
</comment>
<sequence>MLPCLLSFQVDLHWTDGLLPSLLENGPEITLAGSVRADELIVTATRLSSRSLSPVGPSIYALSRPHWGDSAAWRHSGDWLAAVPSHSSCPLRNPVT</sequence>
<reference evidence="1" key="1">
    <citation type="journal article" date="2023" name="Science">
        <title>Genome structures resolve the early diversification of teleost fishes.</title>
        <authorList>
            <person name="Parey E."/>
            <person name="Louis A."/>
            <person name="Montfort J."/>
            <person name="Bouchez O."/>
            <person name="Roques C."/>
            <person name="Iampietro C."/>
            <person name="Lluch J."/>
            <person name="Castinel A."/>
            <person name="Donnadieu C."/>
            <person name="Desvignes T."/>
            <person name="Floi Bucao C."/>
            <person name="Jouanno E."/>
            <person name="Wen M."/>
            <person name="Mejri S."/>
            <person name="Dirks R."/>
            <person name="Jansen H."/>
            <person name="Henkel C."/>
            <person name="Chen W.J."/>
            <person name="Zahm M."/>
            <person name="Cabau C."/>
            <person name="Klopp C."/>
            <person name="Thompson A.W."/>
            <person name="Robinson-Rechavi M."/>
            <person name="Braasch I."/>
            <person name="Lecointre G."/>
            <person name="Bobe J."/>
            <person name="Postlethwait J.H."/>
            <person name="Berthelot C."/>
            <person name="Roest Crollius H."/>
            <person name="Guiguen Y."/>
        </authorList>
    </citation>
    <scope>NUCLEOTIDE SEQUENCE</scope>
    <source>
        <strain evidence="1">Concon-B</strain>
    </source>
</reference>
<dbReference type="EMBL" id="JAFJMO010000015">
    <property type="protein sequence ID" value="KAJ8255863.1"/>
    <property type="molecule type" value="Genomic_DNA"/>
</dbReference>
<dbReference type="AlphaFoldDB" id="A0A9Q1D296"/>
<evidence type="ECO:0000313" key="2">
    <source>
        <dbReference type="Proteomes" id="UP001152803"/>
    </source>
</evidence>
<proteinExistence type="predicted"/>
<organism evidence="1 2">
    <name type="scientific">Conger conger</name>
    <name type="common">Conger eel</name>
    <name type="synonym">Muraena conger</name>
    <dbReference type="NCBI Taxonomy" id="82655"/>
    <lineage>
        <taxon>Eukaryota</taxon>
        <taxon>Metazoa</taxon>
        <taxon>Chordata</taxon>
        <taxon>Craniata</taxon>
        <taxon>Vertebrata</taxon>
        <taxon>Euteleostomi</taxon>
        <taxon>Actinopterygii</taxon>
        <taxon>Neopterygii</taxon>
        <taxon>Teleostei</taxon>
        <taxon>Anguilliformes</taxon>
        <taxon>Congridae</taxon>
        <taxon>Conger</taxon>
    </lineage>
</organism>
<evidence type="ECO:0000313" key="1">
    <source>
        <dbReference type="EMBL" id="KAJ8255863.1"/>
    </source>
</evidence>
<accession>A0A9Q1D296</accession>
<gene>
    <name evidence="1" type="ORF">COCON_G00197270</name>
</gene>
<dbReference type="Proteomes" id="UP001152803">
    <property type="component" value="Unassembled WGS sequence"/>
</dbReference>